<dbReference type="InterPro" id="IPR020798">
    <property type="entry name" value="Ribosomal_uL16_CS"/>
</dbReference>
<evidence type="ECO:0000256" key="4">
    <source>
        <dbReference type="RuleBase" id="RU004413"/>
    </source>
</evidence>
<dbReference type="GO" id="GO:1990904">
    <property type="term" value="C:ribonucleoprotein complex"/>
    <property type="evidence" value="ECO:0007669"/>
    <property type="project" value="UniProtKB-KW"/>
</dbReference>
<dbReference type="SUPFAM" id="SSF54686">
    <property type="entry name" value="Ribosomal protein L16p/L10e"/>
    <property type="match status" value="1"/>
</dbReference>
<comment type="similarity">
    <text evidence="1 4">Belongs to the universal ribosomal protein uL16 family.</text>
</comment>
<dbReference type="GO" id="GO:0006412">
    <property type="term" value="P:translation"/>
    <property type="evidence" value="ECO:0007669"/>
    <property type="project" value="InterPro"/>
</dbReference>
<dbReference type="PROSITE" id="PS00701">
    <property type="entry name" value="RIBOSOMAL_L16_2"/>
    <property type="match status" value="1"/>
</dbReference>
<dbReference type="PANTHER" id="PTHR12220">
    <property type="entry name" value="50S/60S RIBOSOMAL PROTEIN L16"/>
    <property type="match status" value="1"/>
</dbReference>
<keyword evidence="3 4" id="KW-0687">Ribonucleoprotein</keyword>
<sequence length="135" mass="15099">MFLKPKKFKYKKIQKQKKVPKFDFRASDLKFGTLGLKAVSFGRINAKQIEAARQAISRKIKRKGKIWIRIFPHKSVTLKPNEARMGKGKGSVKYWATSVKAGTVLFEVCGISEDLGSSALKTGGAKLPVKTLIFK</sequence>
<keyword evidence="5" id="KW-0496">Mitochondrion</keyword>
<dbReference type="GO" id="GO:0005840">
    <property type="term" value="C:ribosome"/>
    <property type="evidence" value="ECO:0007669"/>
    <property type="project" value="UniProtKB-KW"/>
</dbReference>
<dbReference type="AlphaFoldDB" id="A0A2U9GI46"/>
<evidence type="ECO:0000313" key="5">
    <source>
        <dbReference type="EMBL" id="AWQ64138.1"/>
    </source>
</evidence>
<name>A0A2U9GI46_9STRA</name>
<dbReference type="GO" id="GO:0003735">
    <property type="term" value="F:structural constituent of ribosome"/>
    <property type="evidence" value="ECO:0007669"/>
    <property type="project" value="InterPro"/>
</dbReference>
<dbReference type="InterPro" id="IPR047873">
    <property type="entry name" value="Ribosomal_uL16"/>
</dbReference>
<dbReference type="EMBL" id="MG271847">
    <property type="protein sequence ID" value="AWQ64138.1"/>
    <property type="molecule type" value="Genomic_DNA"/>
</dbReference>
<evidence type="ECO:0000256" key="2">
    <source>
        <dbReference type="ARBA" id="ARBA00022980"/>
    </source>
</evidence>
<dbReference type="GO" id="GO:0019843">
    <property type="term" value="F:rRNA binding"/>
    <property type="evidence" value="ECO:0007669"/>
    <property type="project" value="InterPro"/>
</dbReference>
<dbReference type="CDD" id="cd01433">
    <property type="entry name" value="Ribosomal_L16_L10e"/>
    <property type="match status" value="1"/>
</dbReference>
<reference evidence="5" key="1">
    <citation type="journal article" date="2018" name="Genome Biol. Evol.">
        <title>Recurrent loss, horizontal transfer, and the obscure origins of mitochondrial introns in diatoms (Bacillariophyta).</title>
        <authorList>
            <person name="Guillory W.X."/>
            <person name="Onyshchenko A."/>
            <person name="Ruck E.C."/>
            <person name="Parks M."/>
            <person name="Nakov T."/>
            <person name="Wickett N.J."/>
            <person name="Alverson A.J."/>
        </authorList>
    </citation>
    <scope>NUCLEOTIDE SEQUENCE</scope>
    <source>
        <strain evidence="5">ECT3802</strain>
    </source>
</reference>
<gene>
    <name evidence="5" type="primary">rpl16</name>
</gene>
<proteinExistence type="inferred from homology"/>
<evidence type="ECO:0000256" key="3">
    <source>
        <dbReference type="ARBA" id="ARBA00023274"/>
    </source>
</evidence>
<keyword evidence="2 4" id="KW-0689">Ribosomal protein</keyword>
<dbReference type="InterPro" id="IPR036920">
    <property type="entry name" value="Ribosomal_uL16_sf"/>
</dbReference>
<dbReference type="PANTHER" id="PTHR12220:SF13">
    <property type="entry name" value="LARGE RIBOSOMAL SUBUNIT PROTEIN UL16M"/>
    <property type="match status" value="1"/>
</dbReference>
<dbReference type="InterPro" id="IPR000114">
    <property type="entry name" value="Ribosomal_uL16_bact-type"/>
</dbReference>
<dbReference type="PROSITE" id="PS00586">
    <property type="entry name" value="RIBOSOMAL_L16_1"/>
    <property type="match status" value="1"/>
</dbReference>
<accession>A0A2U9GI46</accession>
<evidence type="ECO:0000256" key="1">
    <source>
        <dbReference type="ARBA" id="ARBA00008931"/>
    </source>
</evidence>
<dbReference type="NCBIfam" id="TIGR01164">
    <property type="entry name" value="rplP_bact"/>
    <property type="match status" value="1"/>
</dbReference>
<dbReference type="RefSeq" id="YP_009495491.1">
    <property type="nucleotide sequence ID" value="NC_037988.1"/>
</dbReference>
<dbReference type="InterPro" id="IPR016180">
    <property type="entry name" value="Ribosomal_uL16_dom"/>
</dbReference>
<organism evidence="5">
    <name type="scientific">Toxarium undulatum</name>
    <dbReference type="NCBI Taxonomy" id="210620"/>
    <lineage>
        <taxon>Eukaryota</taxon>
        <taxon>Sar</taxon>
        <taxon>Stramenopiles</taxon>
        <taxon>Ochrophyta</taxon>
        <taxon>Bacillariophyta</taxon>
        <taxon>Mediophyceae</taxon>
        <taxon>Toxariales</taxon>
        <taxon>Toxariaceae</taxon>
        <taxon>Toxarium</taxon>
    </lineage>
</organism>
<dbReference type="GeneID" id="36957451"/>
<geneLocation type="mitochondrion" evidence="5"/>
<dbReference type="Gene3D" id="3.90.1170.10">
    <property type="entry name" value="Ribosomal protein L10e/L16"/>
    <property type="match status" value="1"/>
</dbReference>
<dbReference type="PRINTS" id="PR00060">
    <property type="entry name" value="RIBOSOMALL16"/>
</dbReference>
<protein>
    <submittedName>
        <fullName evidence="5">Ribosomal protein L16</fullName>
    </submittedName>
</protein>
<dbReference type="Pfam" id="PF00252">
    <property type="entry name" value="Ribosomal_L16"/>
    <property type="match status" value="1"/>
</dbReference>